<dbReference type="Proteomes" id="UP001562159">
    <property type="component" value="Unassembled WGS sequence"/>
</dbReference>
<dbReference type="InterPro" id="IPR001036">
    <property type="entry name" value="Acrflvin-R"/>
</dbReference>
<feature type="transmembrane region" description="Helical" evidence="1">
    <location>
        <begin position="914"/>
        <end position="932"/>
    </location>
</feature>
<feature type="transmembrane region" description="Helical" evidence="1">
    <location>
        <begin position="862"/>
        <end position="881"/>
    </location>
</feature>
<keyword evidence="1" id="KW-0812">Transmembrane</keyword>
<gene>
    <name evidence="2" type="ORF">AB7878_00125</name>
</gene>
<reference evidence="2 3" key="1">
    <citation type="submission" date="2024-07" db="EMBL/GenBank/DDBJ databases">
        <title>Molecular mechanisms and environmental adaptations of flagellar loss and biofilm growth of Rhodanobacter under environmental stress.</title>
        <authorList>
            <person name="Chen M."/>
        </authorList>
    </citation>
    <scope>NUCLEOTIDE SEQUENCE [LARGE SCALE GENOMIC DNA]</scope>
    <source>
        <strain evidence="2 3">RS22</strain>
    </source>
</reference>
<dbReference type="SUPFAM" id="SSF82693">
    <property type="entry name" value="Multidrug efflux transporter AcrB pore domain, PN1, PN2, PC1 and PC2 subdomains"/>
    <property type="match status" value="2"/>
</dbReference>
<dbReference type="Gene3D" id="1.20.1640.10">
    <property type="entry name" value="Multidrug efflux transporter AcrB transmembrane domain"/>
    <property type="match status" value="2"/>
</dbReference>
<accession>A0ABV4AK94</accession>
<dbReference type="SUPFAM" id="SSF82866">
    <property type="entry name" value="Multidrug efflux transporter AcrB transmembrane domain"/>
    <property type="match status" value="2"/>
</dbReference>
<protein>
    <submittedName>
        <fullName evidence="2">Efflux RND transporter permease subunit</fullName>
    </submittedName>
</protein>
<dbReference type="PRINTS" id="PR00702">
    <property type="entry name" value="ACRIFLAVINRP"/>
</dbReference>
<feature type="transmembrane region" description="Helical" evidence="1">
    <location>
        <begin position="340"/>
        <end position="356"/>
    </location>
</feature>
<feature type="transmembrane region" description="Helical" evidence="1">
    <location>
        <begin position="531"/>
        <end position="550"/>
    </location>
</feature>
<keyword evidence="1" id="KW-1133">Transmembrane helix</keyword>
<sequence>MLNAIVGFAVRLRGVMIALAVLATTYGVLALGRARLDVFPEFAPPQAIVQTEVPGFAPSQVETLVTQPLENALAGAGELTSMRSKSLQGLSMITLTFRNGADLQRVRQTVSERLQRVASTLPTGARTPVLLPLSSSSGIVLTIGVTSKKLDALQLRTLADWTLKPQLLSVPGVSDVSVFGGDQRQLQIQVHPQALARYGLSMQQVMAAARRATGQAGGGFVENASQRIVLAPTGLATTPAQIAEVALKTHHGAVLRLGDVATVSNAAAPAAGAATIMGQPGVMLVIAEQYGADTVRLTQALDARLQSLKPALAAQHVTLYPALFRPANFIDAAVSHLRDALLIGAALVLAVLFLFLRNARAALISAVAIPLSLLAAVVVLEHFGLGLNTMTLGGLAIAIGEVVDDAIIDVENIVRRLRLNRLEAAPLPAAQVVLAASLEVRGAVIYATFIVALVFVPVITLSGVAGSLFAPLGIAYIAAIMASLVVALTVTPALALTLLRGTDDAPEPALQQRIKQRYASLLARVERHPRALPIGVAVVCVVALAVLPFLRGNFLPQLREGHYIVHMRLAPGASLQASQDLGTRVSQALLAVPGVRSVAQRTGRSARVVDPSPIFATEFEVDLKPLSGSGQQRVLDGIQQALKPFVGGAFSVNTFLTERIHETLSGYTAPVVVKIYGNQLDQLDRLAQQSATVLSRLPGAANVQVQAAQGEPQLSIRLRQDVLSRDGIAPADVLDTLQAAYAGTRVGQVLDGNRVFDVEVILPPSLRLDPASVGALPISAPDGRQWPLSALTDLTMSQGRVMVLHEDGQRVQVVTVNLRGANAATFTRQAQQALAHDITWPPGTYPVFGGDAAAQSAATNQLLAHAALALAGVIVLLYLALRSLRSVTLVLVNLPFALVGGVAVALLMGGTLSLGGLVGFVTLFGISVRNSIMLVSHYRHLVEVEGLPWNMDTAQRGAAERLVPILMTALVTALGLLPLALTAGAPGNEIEGAMAAVILGGLLTSTILNLLVLPVMAVRWLHFAPATP</sequence>
<dbReference type="Gene3D" id="3.30.2090.10">
    <property type="entry name" value="Multidrug efflux transporter AcrB TolC docking domain, DN and DC subdomains"/>
    <property type="match status" value="2"/>
</dbReference>
<name>A0ABV4AK94_9GAMM</name>
<proteinExistence type="predicted"/>
<feature type="transmembrane region" description="Helical" evidence="1">
    <location>
        <begin position="993"/>
        <end position="1013"/>
    </location>
</feature>
<organism evidence="2 3">
    <name type="scientific">Rhodanobacter humi</name>
    <dbReference type="NCBI Taxonomy" id="1888173"/>
    <lineage>
        <taxon>Bacteria</taxon>
        <taxon>Pseudomonadati</taxon>
        <taxon>Pseudomonadota</taxon>
        <taxon>Gammaproteobacteria</taxon>
        <taxon>Lysobacterales</taxon>
        <taxon>Rhodanobacteraceae</taxon>
        <taxon>Rhodanobacter</taxon>
    </lineage>
</organism>
<evidence type="ECO:0000256" key="1">
    <source>
        <dbReference type="SAM" id="Phobius"/>
    </source>
</evidence>
<feature type="transmembrane region" description="Helical" evidence="1">
    <location>
        <begin position="474"/>
        <end position="499"/>
    </location>
</feature>
<feature type="transmembrane region" description="Helical" evidence="1">
    <location>
        <begin position="962"/>
        <end position="981"/>
    </location>
</feature>
<dbReference type="PANTHER" id="PTHR32063">
    <property type="match status" value="1"/>
</dbReference>
<dbReference type="Gene3D" id="3.30.70.1320">
    <property type="entry name" value="Multidrug efflux transporter AcrB pore domain like"/>
    <property type="match status" value="1"/>
</dbReference>
<comment type="caution">
    <text evidence="2">The sequence shown here is derived from an EMBL/GenBank/DDBJ whole genome shotgun (WGS) entry which is preliminary data.</text>
</comment>
<dbReference type="Gene3D" id="3.30.70.1430">
    <property type="entry name" value="Multidrug efflux transporter AcrB pore domain"/>
    <property type="match status" value="2"/>
</dbReference>
<keyword evidence="1" id="KW-0472">Membrane</keyword>
<dbReference type="SUPFAM" id="SSF82714">
    <property type="entry name" value="Multidrug efflux transporter AcrB TolC docking domain, DN and DC subdomains"/>
    <property type="match status" value="2"/>
</dbReference>
<dbReference type="Gene3D" id="3.30.70.1440">
    <property type="entry name" value="Multidrug efflux transporter AcrB pore domain"/>
    <property type="match status" value="1"/>
</dbReference>
<evidence type="ECO:0000313" key="2">
    <source>
        <dbReference type="EMBL" id="MEY2180817.1"/>
    </source>
</evidence>
<feature type="transmembrane region" description="Helical" evidence="1">
    <location>
        <begin position="444"/>
        <end position="468"/>
    </location>
</feature>
<dbReference type="Pfam" id="PF00873">
    <property type="entry name" value="ACR_tran"/>
    <property type="match status" value="1"/>
</dbReference>
<dbReference type="EMBL" id="JBGBPY010000001">
    <property type="protein sequence ID" value="MEY2180817.1"/>
    <property type="molecule type" value="Genomic_DNA"/>
</dbReference>
<evidence type="ECO:0000313" key="3">
    <source>
        <dbReference type="Proteomes" id="UP001562159"/>
    </source>
</evidence>
<dbReference type="InterPro" id="IPR027463">
    <property type="entry name" value="AcrB_DN_DC_subdom"/>
</dbReference>
<feature type="transmembrane region" description="Helical" evidence="1">
    <location>
        <begin position="362"/>
        <end position="380"/>
    </location>
</feature>
<dbReference type="PANTHER" id="PTHR32063:SF4">
    <property type="entry name" value="SLR6043 PROTEIN"/>
    <property type="match status" value="1"/>
</dbReference>
<feature type="transmembrane region" description="Helical" evidence="1">
    <location>
        <begin position="12"/>
        <end position="32"/>
    </location>
</feature>
<keyword evidence="3" id="KW-1185">Reference proteome</keyword>